<evidence type="ECO:0000313" key="2">
    <source>
        <dbReference type="Proteomes" id="UP001187192"/>
    </source>
</evidence>
<organism evidence="1 2">
    <name type="scientific">Ficus carica</name>
    <name type="common">Common fig</name>
    <dbReference type="NCBI Taxonomy" id="3494"/>
    <lineage>
        <taxon>Eukaryota</taxon>
        <taxon>Viridiplantae</taxon>
        <taxon>Streptophyta</taxon>
        <taxon>Embryophyta</taxon>
        <taxon>Tracheophyta</taxon>
        <taxon>Spermatophyta</taxon>
        <taxon>Magnoliopsida</taxon>
        <taxon>eudicotyledons</taxon>
        <taxon>Gunneridae</taxon>
        <taxon>Pentapetalae</taxon>
        <taxon>rosids</taxon>
        <taxon>fabids</taxon>
        <taxon>Rosales</taxon>
        <taxon>Moraceae</taxon>
        <taxon>Ficeae</taxon>
        <taxon>Ficus</taxon>
    </lineage>
</organism>
<proteinExistence type="predicted"/>
<gene>
    <name evidence="1" type="ORF">TIFTF001_023388</name>
</gene>
<reference evidence="1" key="1">
    <citation type="submission" date="2023-07" db="EMBL/GenBank/DDBJ databases">
        <title>draft genome sequence of fig (Ficus carica).</title>
        <authorList>
            <person name="Takahashi T."/>
            <person name="Nishimura K."/>
        </authorList>
    </citation>
    <scope>NUCLEOTIDE SEQUENCE</scope>
</reference>
<protein>
    <submittedName>
        <fullName evidence="1">Uncharacterized protein</fullName>
    </submittedName>
</protein>
<dbReference type="EMBL" id="BTGU01000050">
    <property type="protein sequence ID" value="GMN54259.1"/>
    <property type="molecule type" value="Genomic_DNA"/>
</dbReference>
<dbReference type="PANTHER" id="PTHR15827">
    <property type="entry name" value="CYCLIN-DEPENDENT KINASE 2-INTERACTING PROTEIN"/>
    <property type="match status" value="1"/>
</dbReference>
<name>A0AA88AKD0_FICCA</name>
<accession>A0AA88AKD0</accession>
<sequence length="176" mass="20397">MLVSELNLKRLLVVEFLSVSCESSMINKFDWKDEIYTGEFDDLSVCNLYSWETSEPVFPSLQVSKSDVPTARSNHQPNHEIMQVYLTTWLAEVNIDTHRMDEIFSAIGEEMHVTPVSEASVIVVLTRYLKHQLCDYFELENISIKVQTSIGTHLNFDQVFDQSIQLIDDRRNSLEF</sequence>
<dbReference type="AlphaFoldDB" id="A0AA88AKD0"/>
<keyword evidence="2" id="KW-1185">Reference proteome</keyword>
<evidence type="ECO:0000313" key="1">
    <source>
        <dbReference type="EMBL" id="GMN54259.1"/>
    </source>
</evidence>
<comment type="caution">
    <text evidence="1">The sequence shown here is derived from an EMBL/GenBank/DDBJ whole genome shotgun (WGS) entry which is preliminary data.</text>
</comment>
<dbReference type="PANTHER" id="PTHR15827:SF2">
    <property type="entry name" value="CYCLIN-DEPENDENT KINASE 2-INTERACTING PROTEIN"/>
    <property type="match status" value="1"/>
</dbReference>
<dbReference type="Proteomes" id="UP001187192">
    <property type="component" value="Unassembled WGS sequence"/>
</dbReference>